<keyword evidence="1" id="KW-0732">Signal</keyword>
<dbReference type="EMBL" id="NJEU01001051">
    <property type="protein sequence ID" value="PHH68816.1"/>
    <property type="molecule type" value="Genomic_DNA"/>
</dbReference>
<protein>
    <submittedName>
        <fullName evidence="2">Uncharacterized protein</fullName>
    </submittedName>
</protein>
<reference evidence="2 3" key="1">
    <citation type="submission" date="2017-06" db="EMBL/GenBank/DDBJ databases">
        <title>Ant-infecting Ophiocordyceps genomes reveal a high diversity of potential behavioral manipulation genes and a possible major role for enterotoxins.</title>
        <authorList>
            <person name="De Bekker C."/>
            <person name="Evans H.C."/>
            <person name="Brachmann A."/>
            <person name="Hughes D.P."/>
        </authorList>
    </citation>
    <scope>NUCLEOTIDE SEQUENCE [LARGE SCALE GENOMIC DNA]</scope>
    <source>
        <strain evidence="2 3">1348a</strain>
    </source>
</reference>
<keyword evidence="3" id="KW-1185">Reference proteome</keyword>
<name>A0A2C5YM91_9HYPO</name>
<dbReference type="AlphaFoldDB" id="A0A2C5YM91"/>
<proteinExistence type="predicted"/>
<organism evidence="2 3">
    <name type="scientific">Ophiocordyceps australis</name>
    <dbReference type="NCBI Taxonomy" id="1399860"/>
    <lineage>
        <taxon>Eukaryota</taxon>
        <taxon>Fungi</taxon>
        <taxon>Dikarya</taxon>
        <taxon>Ascomycota</taxon>
        <taxon>Pezizomycotina</taxon>
        <taxon>Sordariomycetes</taxon>
        <taxon>Hypocreomycetidae</taxon>
        <taxon>Hypocreales</taxon>
        <taxon>Ophiocordycipitaceae</taxon>
        <taxon>Ophiocordyceps</taxon>
    </lineage>
</organism>
<dbReference type="OrthoDB" id="10289630at2759"/>
<comment type="caution">
    <text evidence="2">The sequence shown here is derived from an EMBL/GenBank/DDBJ whole genome shotgun (WGS) entry which is preliminary data.</text>
</comment>
<feature type="chain" id="PRO_5012722310" evidence="1">
    <location>
        <begin position="17"/>
        <end position="101"/>
    </location>
</feature>
<accession>A0A2C5YM91</accession>
<dbReference type="Proteomes" id="UP000224854">
    <property type="component" value="Unassembled WGS sequence"/>
</dbReference>
<evidence type="ECO:0000313" key="3">
    <source>
        <dbReference type="Proteomes" id="UP000224854"/>
    </source>
</evidence>
<evidence type="ECO:0000313" key="2">
    <source>
        <dbReference type="EMBL" id="PHH68816.1"/>
    </source>
</evidence>
<sequence length="101" mass="11231">MRVIGFLLSVAALGSAAKPLATLYNDRDYGGDAFPIYESGKCVDLPPLFSHNLESIKLAPGVKCRAYYVPKCVPVDYYNEFTKNQAFIDNPVWEAVRCYSS</sequence>
<feature type="signal peptide" evidence="1">
    <location>
        <begin position="1"/>
        <end position="16"/>
    </location>
</feature>
<evidence type="ECO:0000256" key="1">
    <source>
        <dbReference type="SAM" id="SignalP"/>
    </source>
</evidence>
<gene>
    <name evidence="2" type="ORF">CDD82_258</name>
</gene>